<dbReference type="EMBL" id="QJPH01000431">
    <property type="protein sequence ID" value="PZN74420.1"/>
    <property type="molecule type" value="Genomic_DNA"/>
</dbReference>
<keyword evidence="1" id="KW-1133">Transmembrane helix</keyword>
<feature type="transmembrane region" description="Helical" evidence="1">
    <location>
        <begin position="6"/>
        <end position="29"/>
    </location>
</feature>
<gene>
    <name evidence="2" type="ORF">DM484_21490</name>
</gene>
<proteinExistence type="predicted"/>
<dbReference type="InterPro" id="IPR045584">
    <property type="entry name" value="Pilin-like"/>
</dbReference>
<keyword evidence="1" id="KW-0812">Transmembrane</keyword>
<sequence length="56" mass="6015">MKSRSAIGFTLIELMVTITMIAIVLTVGVPSFQSSIRNSVLTAGINEFIAALNFAR</sequence>
<dbReference type="Pfam" id="PF07963">
    <property type="entry name" value="N_methyl"/>
    <property type="match status" value="1"/>
</dbReference>
<dbReference type="InterPro" id="IPR012902">
    <property type="entry name" value="N_methyl_site"/>
</dbReference>
<dbReference type="Gene3D" id="3.30.700.10">
    <property type="entry name" value="Glycoprotein, Type 4 Pilin"/>
    <property type="match status" value="1"/>
</dbReference>
<protein>
    <submittedName>
        <fullName evidence="2">Prepilin-type cleavage/methylation domain-containing protein</fullName>
    </submittedName>
</protein>
<dbReference type="SUPFAM" id="SSF54523">
    <property type="entry name" value="Pili subunits"/>
    <property type="match status" value="1"/>
</dbReference>
<dbReference type="Proteomes" id="UP000249396">
    <property type="component" value="Unassembled WGS sequence"/>
</dbReference>
<evidence type="ECO:0000313" key="2">
    <source>
        <dbReference type="EMBL" id="PZN74420.1"/>
    </source>
</evidence>
<accession>A0A2W4SFY3</accession>
<reference evidence="2 3" key="1">
    <citation type="journal article" date="2018" name="Aquat. Microb. Ecol.">
        <title>Gammaproteobacterial methanotrophs dominate.</title>
        <authorList>
            <person name="Rissanen A.J."/>
            <person name="Saarenheimo J."/>
            <person name="Tiirola M."/>
            <person name="Peura S."/>
            <person name="Aalto S.L."/>
            <person name="Karvinen A."/>
            <person name="Nykanen H."/>
        </authorList>
    </citation>
    <scope>NUCLEOTIDE SEQUENCE [LARGE SCALE GENOMIC DNA]</scope>
    <source>
        <strain evidence="2">AMbin10</strain>
    </source>
</reference>
<dbReference type="NCBIfam" id="TIGR02532">
    <property type="entry name" value="IV_pilin_GFxxxE"/>
    <property type="match status" value="1"/>
</dbReference>
<name>A0A2W4SFY3_9GAMM</name>
<comment type="caution">
    <text evidence="2">The sequence shown here is derived from an EMBL/GenBank/DDBJ whole genome shotgun (WGS) entry which is preliminary data.</text>
</comment>
<organism evidence="2 3">
    <name type="scientific">Candidatus Methylumidiphilus alinenensis</name>
    <dbReference type="NCBI Taxonomy" id="2202197"/>
    <lineage>
        <taxon>Bacteria</taxon>
        <taxon>Pseudomonadati</taxon>
        <taxon>Pseudomonadota</taxon>
        <taxon>Gammaproteobacteria</taxon>
        <taxon>Methylococcales</taxon>
        <taxon>Candidatus Methylumidiphilus</taxon>
    </lineage>
</organism>
<feature type="non-terminal residue" evidence="2">
    <location>
        <position position="56"/>
    </location>
</feature>
<dbReference type="AlphaFoldDB" id="A0A2W4SFY3"/>
<keyword evidence="1" id="KW-0472">Membrane</keyword>
<evidence type="ECO:0000256" key="1">
    <source>
        <dbReference type="SAM" id="Phobius"/>
    </source>
</evidence>
<evidence type="ECO:0000313" key="3">
    <source>
        <dbReference type="Proteomes" id="UP000249396"/>
    </source>
</evidence>